<keyword evidence="6 8" id="KW-1133">Transmembrane helix</keyword>
<gene>
    <name evidence="9" type="ORF">ORQ98_24895</name>
</gene>
<feature type="transmembrane region" description="Helical" evidence="8">
    <location>
        <begin position="216"/>
        <end position="237"/>
    </location>
</feature>
<dbReference type="PANTHER" id="PTHR30269:SF38">
    <property type="entry name" value="SULFITE EXPORTER TAUE_SAFE"/>
    <property type="match status" value="1"/>
</dbReference>
<comment type="caution">
    <text evidence="9">The sequence shown here is derived from an EMBL/GenBank/DDBJ whole genome shotgun (WGS) entry which is preliminary data.</text>
</comment>
<dbReference type="EMBL" id="JAPMOU010000055">
    <property type="protein sequence ID" value="MDE1465206.1"/>
    <property type="molecule type" value="Genomic_DNA"/>
</dbReference>
<evidence type="ECO:0000313" key="9">
    <source>
        <dbReference type="EMBL" id="MDE1465206.1"/>
    </source>
</evidence>
<keyword evidence="7 8" id="KW-0472">Membrane</keyword>
<dbReference type="InterPro" id="IPR002781">
    <property type="entry name" value="TM_pro_TauE-like"/>
</dbReference>
<feature type="transmembrane region" description="Helical" evidence="8">
    <location>
        <begin position="156"/>
        <end position="179"/>
    </location>
</feature>
<keyword evidence="4 8" id="KW-1003">Cell membrane</keyword>
<evidence type="ECO:0000256" key="3">
    <source>
        <dbReference type="ARBA" id="ARBA00022448"/>
    </source>
</evidence>
<dbReference type="Proteomes" id="UP001528823">
    <property type="component" value="Unassembled WGS sequence"/>
</dbReference>
<accession>A0ABT5UFP4</accession>
<evidence type="ECO:0000313" key="10">
    <source>
        <dbReference type="Proteomes" id="UP001528823"/>
    </source>
</evidence>
<evidence type="ECO:0000256" key="8">
    <source>
        <dbReference type="RuleBase" id="RU363041"/>
    </source>
</evidence>
<comment type="similarity">
    <text evidence="2 8">Belongs to the 4-toluene sulfonate uptake permease (TSUP) (TC 2.A.102) family.</text>
</comment>
<feature type="transmembrane region" description="Helical" evidence="8">
    <location>
        <begin position="66"/>
        <end position="88"/>
    </location>
</feature>
<feature type="transmembrane region" description="Helical" evidence="8">
    <location>
        <begin position="186"/>
        <end position="204"/>
    </location>
</feature>
<dbReference type="PANTHER" id="PTHR30269">
    <property type="entry name" value="TRANSMEMBRANE PROTEIN YFCA"/>
    <property type="match status" value="1"/>
</dbReference>
<evidence type="ECO:0000256" key="1">
    <source>
        <dbReference type="ARBA" id="ARBA00004651"/>
    </source>
</evidence>
<feature type="transmembrane region" description="Helical" evidence="8">
    <location>
        <begin position="122"/>
        <end position="144"/>
    </location>
</feature>
<feature type="transmembrane region" description="Helical" evidence="8">
    <location>
        <begin position="94"/>
        <end position="115"/>
    </location>
</feature>
<organism evidence="9 10">
    <name type="scientific">Spartinivicinus poritis</name>
    <dbReference type="NCBI Taxonomy" id="2994640"/>
    <lineage>
        <taxon>Bacteria</taxon>
        <taxon>Pseudomonadati</taxon>
        <taxon>Pseudomonadota</taxon>
        <taxon>Gammaproteobacteria</taxon>
        <taxon>Oceanospirillales</taxon>
        <taxon>Zooshikellaceae</taxon>
        <taxon>Spartinivicinus</taxon>
    </lineage>
</organism>
<evidence type="ECO:0000256" key="4">
    <source>
        <dbReference type="ARBA" id="ARBA00022475"/>
    </source>
</evidence>
<reference evidence="9 10" key="1">
    <citation type="submission" date="2022-11" db="EMBL/GenBank/DDBJ databases">
        <title>Spartinivicinus poritis sp. nov., isolated from scleractinian coral Porites lutea.</title>
        <authorList>
            <person name="Zhang G."/>
            <person name="Cai L."/>
            <person name="Wei Q."/>
        </authorList>
    </citation>
    <scope>NUCLEOTIDE SEQUENCE [LARGE SCALE GENOMIC DNA]</scope>
    <source>
        <strain evidence="9 10">A2-2</strain>
    </source>
</reference>
<keyword evidence="3" id="KW-0813">Transport</keyword>
<dbReference type="InterPro" id="IPR052017">
    <property type="entry name" value="TSUP"/>
</dbReference>
<keyword evidence="5 8" id="KW-0812">Transmembrane</keyword>
<protein>
    <recommendedName>
        <fullName evidence="8">Probable membrane transporter protein</fullName>
    </recommendedName>
</protein>
<keyword evidence="10" id="KW-1185">Reference proteome</keyword>
<evidence type="ECO:0000256" key="5">
    <source>
        <dbReference type="ARBA" id="ARBA00022692"/>
    </source>
</evidence>
<evidence type="ECO:0000256" key="6">
    <source>
        <dbReference type="ARBA" id="ARBA00022989"/>
    </source>
</evidence>
<comment type="subcellular location">
    <subcellularLocation>
        <location evidence="1 8">Cell membrane</location>
        <topology evidence="1 8">Multi-pass membrane protein</topology>
    </subcellularLocation>
</comment>
<evidence type="ECO:0000256" key="2">
    <source>
        <dbReference type="ARBA" id="ARBA00009142"/>
    </source>
</evidence>
<dbReference type="Pfam" id="PF01925">
    <property type="entry name" value="TauE"/>
    <property type="match status" value="1"/>
</dbReference>
<name>A0ABT5UFP4_9GAMM</name>
<dbReference type="RefSeq" id="WP_274691517.1">
    <property type="nucleotide sequence ID" value="NZ_JAPMOU010000055.1"/>
</dbReference>
<proteinExistence type="inferred from homology"/>
<evidence type="ECO:0000256" key="7">
    <source>
        <dbReference type="ARBA" id="ARBA00023136"/>
    </source>
</evidence>
<sequence>MDWIILTIAALVTSTVSGVLGFAGGQLFLGILPIYLPGSVVIPMYGANQLVSNCSRFLFAYRSVHWAVVGAFLSGSVVGVLIASLVVVNFNFDYFPLLIGFFILLSTWTQLFNWLNRSNYSMWLIGCLQSGLGVIVGATGPLATAVLTDRGLTKDGIVATNAVLMAISHVFKVVVYGVLGYSILSYWPLIIALAVASIMGSYIGTKVRHKLSNKSFSSIVKWVLTLVAINLIAQSLYMNI</sequence>
<feature type="transmembrane region" description="Helical" evidence="8">
    <location>
        <begin position="27"/>
        <end position="45"/>
    </location>
</feature>